<dbReference type="InterPro" id="IPR001611">
    <property type="entry name" value="Leu-rich_rpt"/>
</dbReference>
<keyword evidence="6 10" id="KW-0808">Transferase</keyword>
<evidence type="ECO:0000256" key="2">
    <source>
        <dbReference type="ARBA" id="ARBA00012656"/>
    </source>
</evidence>
<dbReference type="SMART" id="SM00365">
    <property type="entry name" value="LRR_SD22"/>
    <property type="match status" value="2"/>
</dbReference>
<keyword evidence="7" id="KW-0677">Repeat</keyword>
<evidence type="ECO:0000256" key="9">
    <source>
        <dbReference type="ARBA" id="ARBA00047658"/>
    </source>
</evidence>
<evidence type="ECO:0000256" key="8">
    <source>
        <dbReference type="ARBA" id="ARBA00031267"/>
    </source>
</evidence>
<dbReference type="GO" id="GO:0004663">
    <property type="term" value="F:Rab geranylgeranyltransferase activity"/>
    <property type="evidence" value="ECO:0007669"/>
    <property type="project" value="UniProtKB-UniRule"/>
</dbReference>
<keyword evidence="5" id="KW-0433">Leucine-rich repeat</keyword>
<feature type="compositionally biased region" description="Pro residues" evidence="11">
    <location>
        <begin position="71"/>
        <end position="80"/>
    </location>
</feature>
<reference evidence="12" key="3">
    <citation type="journal article" date="2017" name="Nature">
        <title>Genome sequence of the progenitor of the wheat D genome Aegilops tauschii.</title>
        <authorList>
            <person name="Luo M.C."/>
            <person name="Gu Y.Q."/>
            <person name="Puiu D."/>
            <person name="Wang H."/>
            <person name="Twardziok S.O."/>
            <person name="Deal K.R."/>
            <person name="Huo N."/>
            <person name="Zhu T."/>
            <person name="Wang L."/>
            <person name="Wang Y."/>
            <person name="McGuire P.E."/>
            <person name="Liu S."/>
            <person name="Long H."/>
            <person name="Ramasamy R.K."/>
            <person name="Rodriguez J.C."/>
            <person name="Van S.L."/>
            <person name="Yuan L."/>
            <person name="Wang Z."/>
            <person name="Xia Z."/>
            <person name="Xiao L."/>
            <person name="Anderson O.D."/>
            <person name="Ouyang S."/>
            <person name="Liang Y."/>
            <person name="Zimin A.V."/>
            <person name="Pertea G."/>
            <person name="Qi P."/>
            <person name="Bennetzen J.L."/>
            <person name="Dai X."/>
            <person name="Dawson M.W."/>
            <person name="Muller H.G."/>
            <person name="Kugler K."/>
            <person name="Rivarola-Duarte L."/>
            <person name="Spannagl M."/>
            <person name="Mayer K.F.X."/>
            <person name="Lu F.H."/>
            <person name="Bevan M.W."/>
            <person name="Leroy P."/>
            <person name="Li P."/>
            <person name="You F.M."/>
            <person name="Sun Q."/>
            <person name="Liu Z."/>
            <person name="Lyons E."/>
            <person name="Wicker T."/>
            <person name="Salzberg S.L."/>
            <person name="Devos K.M."/>
            <person name="Dvorak J."/>
        </authorList>
    </citation>
    <scope>NUCLEOTIDE SEQUENCE [LARGE SCALE GENOMIC DNA]</scope>
    <source>
        <strain evidence="12">cv. AL8/78</strain>
    </source>
</reference>
<dbReference type="PROSITE" id="PS51147">
    <property type="entry name" value="PFTA"/>
    <property type="match status" value="5"/>
</dbReference>
<reference evidence="13" key="2">
    <citation type="journal article" date="2017" name="Nat. Plants">
        <title>The Aegilops tauschii genome reveals multiple impacts of transposons.</title>
        <authorList>
            <person name="Zhao G."/>
            <person name="Zou C."/>
            <person name="Li K."/>
            <person name="Wang K."/>
            <person name="Li T."/>
            <person name="Gao L."/>
            <person name="Zhang X."/>
            <person name="Wang H."/>
            <person name="Yang Z."/>
            <person name="Liu X."/>
            <person name="Jiang W."/>
            <person name="Mao L."/>
            <person name="Kong X."/>
            <person name="Jiao Y."/>
            <person name="Jia J."/>
        </authorList>
    </citation>
    <scope>NUCLEOTIDE SEQUENCE [LARGE SCALE GENOMIC DNA]</scope>
    <source>
        <strain evidence="13">cv. AL8/78</strain>
    </source>
</reference>
<evidence type="ECO:0000256" key="11">
    <source>
        <dbReference type="SAM" id="MobiDB-lite"/>
    </source>
</evidence>
<dbReference type="EC" id="2.5.1.60" evidence="2 10"/>
<keyword evidence="13" id="KW-1185">Reference proteome</keyword>
<evidence type="ECO:0000256" key="3">
    <source>
        <dbReference type="ARBA" id="ARBA00014772"/>
    </source>
</evidence>
<dbReference type="FunFam" id="1.25.40.120:FF:000035">
    <property type="entry name" value="Geranylgeranyl transferase type-2 subunit alpha"/>
    <property type="match status" value="1"/>
</dbReference>
<evidence type="ECO:0000313" key="13">
    <source>
        <dbReference type="Proteomes" id="UP000015105"/>
    </source>
</evidence>
<evidence type="ECO:0000256" key="4">
    <source>
        <dbReference type="ARBA" id="ARBA00022602"/>
    </source>
</evidence>
<feature type="compositionally biased region" description="Low complexity" evidence="11">
    <location>
        <begin position="54"/>
        <end position="70"/>
    </location>
</feature>
<accession>A0A453SX04</accession>
<reference evidence="13" key="1">
    <citation type="journal article" date="2014" name="Science">
        <title>Ancient hybridizations among the ancestral genomes of bread wheat.</title>
        <authorList>
            <consortium name="International Wheat Genome Sequencing Consortium,"/>
            <person name="Marcussen T."/>
            <person name="Sandve S.R."/>
            <person name="Heier L."/>
            <person name="Spannagl M."/>
            <person name="Pfeifer M."/>
            <person name="Jakobsen K.S."/>
            <person name="Wulff B.B."/>
            <person name="Steuernagel B."/>
            <person name="Mayer K.F."/>
            <person name="Olsen O.A."/>
        </authorList>
    </citation>
    <scope>NUCLEOTIDE SEQUENCE [LARGE SCALE GENOMIC DNA]</scope>
    <source>
        <strain evidence="13">cv. AL8/78</strain>
    </source>
</reference>
<dbReference type="SUPFAM" id="SSF52075">
    <property type="entry name" value="Outer arm dynein light chain 1"/>
    <property type="match status" value="1"/>
</dbReference>
<evidence type="ECO:0000256" key="5">
    <source>
        <dbReference type="ARBA" id="ARBA00022614"/>
    </source>
</evidence>
<proteinExistence type="inferred from homology"/>
<dbReference type="PANTHER" id="PTHR11129:SF2">
    <property type="entry name" value="GERANYLGERANYL TRANSFERASE TYPE-2 SUBUNIT ALPHA"/>
    <property type="match status" value="1"/>
</dbReference>
<comment type="function">
    <text evidence="10">Catalyzes the transfer of a geranyl-geranyl moiety from geranyl-geranyl pyrophosphate to cysteines occuring in specific C-terminal amino acid sequences.</text>
</comment>
<evidence type="ECO:0000256" key="10">
    <source>
        <dbReference type="RuleBase" id="RU367120"/>
    </source>
</evidence>
<dbReference type="GO" id="GO:0097354">
    <property type="term" value="P:prenylation"/>
    <property type="evidence" value="ECO:0007669"/>
    <property type="project" value="UniProtKB-UniRule"/>
</dbReference>
<dbReference type="InterPro" id="IPR032675">
    <property type="entry name" value="LRR_dom_sf"/>
</dbReference>
<name>A0A453SX04_AEGTS</name>
<dbReference type="Gramene" id="AET7Gv21133900.4">
    <property type="protein sequence ID" value="AET7Gv21133900.4"/>
    <property type="gene ID" value="AET7Gv21133900"/>
</dbReference>
<dbReference type="Gene3D" id="1.25.40.120">
    <property type="entry name" value="Protein prenylyltransferase"/>
    <property type="match status" value="1"/>
</dbReference>
<dbReference type="Pfam" id="PF01239">
    <property type="entry name" value="PPTA"/>
    <property type="match status" value="5"/>
</dbReference>
<evidence type="ECO:0000256" key="6">
    <source>
        <dbReference type="ARBA" id="ARBA00022679"/>
    </source>
</evidence>
<feature type="compositionally biased region" description="Basic residues" evidence="11">
    <location>
        <begin position="41"/>
        <end position="53"/>
    </location>
</feature>
<comment type="similarity">
    <text evidence="1 10">Belongs to the protein prenyltransferase subunit alpha family.</text>
</comment>
<dbReference type="InterPro" id="IPR002088">
    <property type="entry name" value="Prenyl_trans_a"/>
</dbReference>
<dbReference type="PANTHER" id="PTHR11129">
    <property type="entry name" value="PROTEIN FARNESYLTRANSFERASE ALPHA SUBUNIT/RAB GERANYLGERANYL TRANSFERASE ALPHA SUBUNIT"/>
    <property type="match status" value="1"/>
</dbReference>
<dbReference type="AlphaFoldDB" id="A0A453SX04"/>
<dbReference type="STRING" id="200361.A0A453SX04"/>
<dbReference type="InterPro" id="IPR025875">
    <property type="entry name" value="Leu-rich_rpt_4"/>
</dbReference>
<comment type="catalytic activity">
    <reaction evidence="9 10">
        <text>geranylgeranyl diphosphate + L-cysteinyl-[protein] = S-geranylgeranyl-L-cysteinyl-[protein] + diphosphate</text>
        <dbReference type="Rhea" id="RHEA:21240"/>
        <dbReference type="Rhea" id="RHEA-COMP:10131"/>
        <dbReference type="Rhea" id="RHEA-COMP:11537"/>
        <dbReference type="ChEBI" id="CHEBI:29950"/>
        <dbReference type="ChEBI" id="CHEBI:33019"/>
        <dbReference type="ChEBI" id="CHEBI:57533"/>
        <dbReference type="ChEBI" id="CHEBI:86021"/>
        <dbReference type="EC" id="2.5.1.60"/>
    </reaction>
</comment>
<reference evidence="12" key="5">
    <citation type="journal article" date="2021" name="G3 (Bethesda)">
        <title>Aegilops tauschii genome assembly Aet v5.0 features greater sequence contiguity and improved annotation.</title>
        <authorList>
            <person name="Wang L."/>
            <person name="Zhu T."/>
            <person name="Rodriguez J.C."/>
            <person name="Deal K.R."/>
            <person name="Dubcovsky J."/>
            <person name="McGuire P.E."/>
            <person name="Lux T."/>
            <person name="Spannagl M."/>
            <person name="Mayer K.F.X."/>
            <person name="Baldrich P."/>
            <person name="Meyers B.C."/>
            <person name="Huo N."/>
            <person name="Gu Y.Q."/>
            <person name="Zhou H."/>
            <person name="Devos K.M."/>
            <person name="Bennetzen J.L."/>
            <person name="Unver T."/>
            <person name="Budak H."/>
            <person name="Gulick P.J."/>
            <person name="Galiba G."/>
            <person name="Kalapos B."/>
            <person name="Nelson D.R."/>
            <person name="Li P."/>
            <person name="You F.M."/>
            <person name="Luo M.C."/>
            <person name="Dvorak J."/>
        </authorList>
    </citation>
    <scope>NUCLEOTIDE SEQUENCE [LARGE SCALE GENOMIC DNA]</scope>
    <source>
        <strain evidence="12">cv. AL8/78</strain>
    </source>
</reference>
<protein>
    <recommendedName>
        <fullName evidence="3 10">Geranylgeranyl transferase type-2 subunit alpha</fullName>
        <ecNumber evidence="2 10">2.5.1.60</ecNumber>
    </recommendedName>
    <alternativeName>
        <fullName evidence="8 10">Geranylgeranyl transferase type II subunit alpha</fullName>
    </alternativeName>
</protein>
<dbReference type="PROSITE" id="PS51450">
    <property type="entry name" value="LRR"/>
    <property type="match status" value="2"/>
</dbReference>
<dbReference type="Gene3D" id="3.80.10.10">
    <property type="entry name" value="Ribonuclease Inhibitor"/>
    <property type="match status" value="1"/>
</dbReference>
<evidence type="ECO:0000256" key="7">
    <source>
        <dbReference type="ARBA" id="ARBA00022737"/>
    </source>
</evidence>
<evidence type="ECO:0000313" key="12">
    <source>
        <dbReference type="EnsemblPlants" id="AET7Gv21133900.4"/>
    </source>
</evidence>
<dbReference type="EnsemblPlants" id="AET7Gv21133900.4">
    <property type="protein sequence ID" value="AET7Gv21133900.4"/>
    <property type="gene ID" value="AET7Gv21133900"/>
</dbReference>
<dbReference type="GO" id="GO:0005968">
    <property type="term" value="C:Rab-protein geranylgeranyltransferase complex"/>
    <property type="evidence" value="ECO:0007669"/>
    <property type="project" value="TreeGrafter"/>
</dbReference>
<organism evidence="12 13">
    <name type="scientific">Aegilops tauschii subsp. strangulata</name>
    <name type="common">Goatgrass</name>
    <dbReference type="NCBI Taxonomy" id="200361"/>
    <lineage>
        <taxon>Eukaryota</taxon>
        <taxon>Viridiplantae</taxon>
        <taxon>Streptophyta</taxon>
        <taxon>Embryophyta</taxon>
        <taxon>Tracheophyta</taxon>
        <taxon>Spermatophyta</taxon>
        <taxon>Magnoliopsida</taxon>
        <taxon>Liliopsida</taxon>
        <taxon>Poales</taxon>
        <taxon>Poaceae</taxon>
        <taxon>BOP clade</taxon>
        <taxon>Pooideae</taxon>
        <taxon>Triticodae</taxon>
        <taxon>Triticeae</taxon>
        <taxon>Triticinae</taxon>
        <taxon>Aegilops</taxon>
    </lineage>
</organism>
<dbReference type="Proteomes" id="UP000015105">
    <property type="component" value="Chromosome 7D"/>
</dbReference>
<sequence length="822" mass="93232">MCKNGLPTVGETLLCSRSNSPRPPAVTGEATRCTASLAGRSSRRMTRRRRRRPPSSGSSRSRSSTTTTPARKPPPPPPAPRSRARPSLSRDRTLTSRLPHRSEGGSGPLVGCCRFRPSFPRHQHEGANAAERYKIQILAVVLSTTMISQDFWVSGVCRYTEEALGLSFKLLEINPEAYTAWNYRKLALQHNLKELSDPEAIKSSVDAELRVVELALRQNPKSYGAWYHRKWLLNQKLAPVDFKREYGLLDKLLKVDARNFHGWNYRRFLAKFMGVPEEKELQYTMDKISENFSNYSAWHNRSILLSNLLIQRSEGFESKEKIFSEEFELVIQALFTDPGDQSGWFYHLWLLAQTSTPDNPQLISSWPSNGAKLSLFPTRKNGDQNMVSSPSSICCYSLKEGIIPIVLYFNDPVKGLNPSNVKLNSDFVFDKDLQWRPLVITDSGYSNCWATYLEIRNKDCSTSQQFSVEVSIPCSDDIMSRSGSHCNCPVHFTFTVELGNNNDEAHDIDLFHDPISWSSSESFQSHGKPSCVAFDQLNITSALVQEESRWNLDRLSDEIDLFRDLPDENSKFAKLTLARLLLACAAIKSRGSSLIERKGYCEEALGFFSDLINLDPSHKRYYEDERSLVLMDQLTCDMETFMKYCSVQVRSNSATLNHVQLCRLSLTRIGFTERMLWVQMLDLSHNKLRSIEGLEALQQLVCLNISNNQISSFTSLEPLTKIVSLKALDLSFNEIGAHPIDTTRYMCSSPFSHKVERCEAFVECRKKSVNVEEFWDAILFFKSVNLVQLDIKGNAVADKDSFVTVVTTLSPSLKWLDGTCIH</sequence>
<evidence type="ECO:0000256" key="1">
    <source>
        <dbReference type="ARBA" id="ARBA00006734"/>
    </source>
</evidence>
<keyword evidence="4 10" id="KW-0637">Prenyltransferase</keyword>
<dbReference type="Pfam" id="PF12799">
    <property type="entry name" value="LRR_4"/>
    <property type="match status" value="1"/>
</dbReference>
<dbReference type="FunFam" id="3.80.10.10:FF:000756">
    <property type="entry name" value="Rab geranylgeranyl transferase like protein"/>
    <property type="match status" value="1"/>
</dbReference>
<reference evidence="12" key="4">
    <citation type="submission" date="2019-03" db="UniProtKB">
        <authorList>
            <consortium name="EnsemblPlants"/>
        </authorList>
    </citation>
    <scope>IDENTIFICATION</scope>
</reference>
<dbReference type="SUPFAM" id="SSF48439">
    <property type="entry name" value="Protein prenylyltransferase"/>
    <property type="match status" value="1"/>
</dbReference>
<feature type="region of interest" description="Disordered" evidence="11">
    <location>
        <begin position="1"/>
        <end position="109"/>
    </location>
</feature>